<evidence type="ECO:0000313" key="1">
    <source>
        <dbReference type="EMBL" id="ANH78341.1"/>
    </source>
</evidence>
<dbReference type="AlphaFoldDB" id="A0A1A9HVB4"/>
<dbReference type="Proteomes" id="UP000078162">
    <property type="component" value="Chromosome"/>
</dbReference>
<name>A0A1A9HVB4_9CHLA</name>
<keyword evidence="2" id="KW-1185">Reference proteome</keyword>
<accession>A0A1A9HVB4</accession>
<proteinExistence type="predicted"/>
<organism evidence="1 2">
    <name type="scientific">Candidatus Chlamydia sanziniae</name>
    <dbReference type="NCBI Taxonomy" id="1806891"/>
    <lineage>
        <taxon>Bacteria</taxon>
        <taxon>Pseudomonadati</taxon>
        <taxon>Chlamydiota</taxon>
        <taxon>Chlamydiia</taxon>
        <taxon>Chlamydiales</taxon>
        <taxon>Chlamydiaceae</taxon>
        <taxon>Chlamydia/Chlamydophila group</taxon>
        <taxon>Chlamydia</taxon>
    </lineage>
</organism>
<dbReference type="KEGG" id="csaz:Cs308_0170"/>
<sequence length="38" mass="4599">MYEGENFSISFFFYDSDRCVNSPNFVVCFMQRNFLICK</sequence>
<reference evidence="2" key="1">
    <citation type="submission" date="2016-03" db="EMBL/GenBank/DDBJ databases">
        <title>Culture-independent genomics supports pathogen discovery for uncultivable bacteria within the genus Chlamydia.</title>
        <authorList>
            <person name="Taylor-Brown A."/>
            <person name="Bachmann N.L."/>
            <person name="Borel N."/>
            <person name="Polkinghorne A."/>
        </authorList>
    </citation>
    <scope>NUCLEOTIDE SEQUENCE [LARGE SCALE GENOMIC DNA]</scope>
    <source>
        <strain evidence="2">2742-308</strain>
    </source>
</reference>
<protein>
    <submittedName>
        <fullName evidence="1">Uncharacterized protein</fullName>
    </submittedName>
</protein>
<dbReference type="EMBL" id="CP014639">
    <property type="protein sequence ID" value="ANH78341.1"/>
    <property type="molecule type" value="Genomic_DNA"/>
</dbReference>
<gene>
    <name evidence="1" type="ORF">Cs308_0170</name>
</gene>
<evidence type="ECO:0000313" key="2">
    <source>
        <dbReference type="Proteomes" id="UP000078162"/>
    </source>
</evidence>
<dbReference type="PATRIC" id="fig|1806891.3.peg.164"/>